<keyword evidence="5" id="KW-1185">Reference proteome</keyword>
<dbReference type="InterPro" id="IPR024983">
    <property type="entry name" value="CHAT_dom"/>
</dbReference>
<keyword evidence="2" id="KW-0472">Membrane</keyword>
<feature type="transmembrane region" description="Helical" evidence="2">
    <location>
        <begin position="33"/>
        <end position="48"/>
    </location>
</feature>
<evidence type="ECO:0000259" key="3">
    <source>
        <dbReference type="Pfam" id="PF12770"/>
    </source>
</evidence>
<evidence type="ECO:0000313" key="4">
    <source>
        <dbReference type="EMBL" id="OLF10162.1"/>
    </source>
</evidence>
<keyword evidence="2" id="KW-0812">Transmembrane</keyword>
<name>A0A7Z1AY66_9PSEU</name>
<organism evidence="4 5">
    <name type="scientific">Actinophytocola xinjiangensis</name>
    <dbReference type="NCBI Taxonomy" id="485602"/>
    <lineage>
        <taxon>Bacteria</taxon>
        <taxon>Bacillati</taxon>
        <taxon>Actinomycetota</taxon>
        <taxon>Actinomycetes</taxon>
        <taxon>Pseudonocardiales</taxon>
        <taxon>Pseudonocardiaceae</taxon>
    </lineage>
</organism>
<proteinExistence type="predicted"/>
<accession>A0A7Z1AY66</accession>
<dbReference type="RefSeq" id="WP_075133883.1">
    <property type="nucleotide sequence ID" value="NZ_MSIF01000007.1"/>
</dbReference>
<feature type="transmembrane region" description="Helical" evidence="2">
    <location>
        <begin position="6"/>
        <end position="26"/>
    </location>
</feature>
<dbReference type="Gene3D" id="1.25.40.10">
    <property type="entry name" value="Tetratricopeptide repeat domain"/>
    <property type="match status" value="1"/>
</dbReference>
<feature type="region of interest" description="Disordered" evidence="1">
    <location>
        <begin position="523"/>
        <end position="549"/>
    </location>
</feature>
<gene>
    <name evidence="4" type="ORF">BLA60_17095</name>
</gene>
<sequence>MGHNLMAMVGGLTVVTFYAGHGRILFLTRYRQFGFGLGFLCYAVANFLGTMEGWGFDVAHVSFVIAGGAGLRRTMLFERQRRADAAFAPDQAALWHAEGQHGLRVFLATGDGDALDRAVDRFRDAVTATNGHTSQLTHRAALLTALQARYERRRHLDDLDEAIGHGRTVDDYRGGVRCGLVLSLLSTALRLRHDHVGGAGDLRDARTACHAATRLVPFRSRHFPRCSSEFAALYRAEYDRTEQPEFLDLAIERVRRGVRSARLTGAPRPVDLMTLCDLLAERGRHGANAADLTEAVDVGRSALRGLLPGDRLFQQGQNTLAHALRTRFGLLRRVDDLDEAIRLAHRASGQVSVTDPQWADHRLNLALALHDRHRFGRAHAQRDRNLGWALDAARDAATHDLADVPTRIRAGLVRGDIAASTGGYAEAVTAFAGVIGLLPLVASRELRREDQEDRLGRWSGIAANAAACALATGDQRRALVLLEQGRGVLLSRAMDTRADLTALHASHPALAAEFEELREALDPSPDLGDVLDSPPDAPTEDQARRTRRARTERWDDLLARIRAEDGLAGFAATPDPDRVLAQGAAGPVVYLTVSEYRADAIVVRPDGPRTVPLTITPAQVGERTDTLHHALRAVTDLDRQRAVHDVLAWLWDEVVEPVLDTAGITGAGPPPRVWWIPTGPLALLPIHAAGHHRDGISLLDRAISSYAPTVRALAAARDRPAARSAPRPLVVAMSHTPGAAPLPGAEREAALVRELFPGGVSLRDGEATRQRVLDELPGHTWAHFACHGMIDRDIPSRGRLLLHDHQDRPLTTADISRLVLPEPALAYLSSCETARTGPRHTDEAIHLASAFQLAGFPDVIATLWAIPDRAARDFTRDTYTELHRLIRSGAAPDAAGAVHAATRTARDKFPNLPGLWAGYVHLGR</sequence>
<comment type="caution">
    <text evidence="4">The sequence shown here is derived from an EMBL/GenBank/DDBJ whole genome shotgun (WGS) entry which is preliminary data.</text>
</comment>
<feature type="domain" description="CHAT" evidence="3">
    <location>
        <begin position="646"/>
        <end position="923"/>
    </location>
</feature>
<protein>
    <recommendedName>
        <fullName evidence="3">CHAT domain-containing protein</fullName>
    </recommendedName>
</protein>
<dbReference type="Pfam" id="PF12770">
    <property type="entry name" value="CHAT"/>
    <property type="match status" value="1"/>
</dbReference>
<evidence type="ECO:0000313" key="5">
    <source>
        <dbReference type="Proteomes" id="UP000185696"/>
    </source>
</evidence>
<keyword evidence="2" id="KW-1133">Transmembrane helix</keyword>
<evidence type="ECO:0000256" key="1">
    <source>
        <dbReference type="SAM" id="MobiDB-lite"/>
    </source>
</evidence>
<reference evidence="4 5" key="1">
    <citation type="submission" date="2016-12" db="EMBL/GenBank/DDBJ databases">
        <title>The draft genome sequence of Actinophytocola xinjiangensis.</title>
        <authorList>
            <person name="Wang W."/>
            <person name="Yuan L."/>
        </authorList>
    </citation>
    <scope>NUCLEOTIDE SEQUENCE [LARGE SCALE GENOMIC DNA]</scope>
    <source>
        <strain evidence="4 5">CGMCC 4.4663</strain>
    </source>
</reference>
<evidence type="ECO:0000256" key="2">
    <source>
        <dbReference type="SAM" id="Phobius"/>
    </source>
</evidence>
<dbReference type="Proteomes" id="UP000185696">
    <property type="component" value="Unassembled WGS sequence"/>
</dbReference>
<dbReference type="OrthoDB" id="3206999at2"/>
<dbReference type="EMBL" id="MSIF01000007">
    <property type="protein sequence ID" value="OLF10162.1"/>
    <property type="molecule type" value="Genomic_DNA"/>
</dbReference>
<dbReference type="AlphaFoldDB" id="A0A7Z1AY66"/>
<dbReference type="InterPro" id="IPR011990">
    <property type="entry name" value="TPR-like_helical_dom_sf"/>
</dbReference>